<protein>
    <recommendedName>
        <fullName evidence="3">F-box domain-containing protein</fullName>
    </recommendedName>
</protein>
<name>A0A9P9FK31_9HYPO</name>
<organism evidence="1 2">
    <name type="scientific">Dactylonectria macrodidyma</name>
    <dbReference type="NCBI Taxonomy" id="307937"/>
    <lineage>
        <taxon>Eukaryota</taxon>
        <taxon>Fungi</taxon>
        <taxon>Dikarya</taxon>
        <taxon>Ascomycota</taxon>
        <taxon>Pezizomycotina</taxon>
        <taxon>Sordariomycetes</taxon>
        <taxon>Hypocreomycetidae</taxon>
        <taxon>Hypocreales</taxon>
        <taxon>Nectriaceae</taxon>
        <taxon>Dactylonectria</taxon>
    </lineage>
</organism>
<dbReference type="AlphaFoldDB" id="A0A9P9FK31"/>
<dbReference type="Proteomes" id="UP000738349">
    <property type="component" value="Unassembled WGS sequence"/>
</dbReference>
<proteinExistence type="predicted"/>
<evidence type="ECO:0000313" key="2">
    <source>
        <dbReference type="Proteomes" id="UP000738349"/>
    </source>
</evidence>
<sequence length="580" mass="66721">MAQNDGDGHRASITRLSTELIIHIINYLDLGSHVDFALTCKFIANCSHDVLQRHQDAHLKYKNLSDISPETVPTLLESVLELRDPIPIWHVRSFDIWGTRQSWAHWRPLNLRGSFDKTVAPLRWDYSEDRVDTYIGRLRYRMTDDQLERARHELRHGHDGFLKMRLISLCPRLRDLKIINCSMRAKKSLQWLSEAIKWHRTRETWPPGFWSLRNVAVGVPWPDTPLSISGTEEYLAEFEYPAYALTSILKLPNIDSVYFSGCRELEVSGYDDPGDLNLDYDDETPVKELVATYNLMPGCSSVKHLFLAHFGGVRTNFGKMICEAPRELISMSFRHVSYFDDIDDIMVDSLGESLDSLMFYNGRAWTALRRSSYPPEDIKSAPRYLSMDINEVAKCACRRKGGGALDHDSFVQYFIAEAFSTRLEVLILWGSMWEQQLENGRESDFLDDAVTALIRSSYYPNLKVVHLEDLEYGIPHRTTATSDKIWFKKAMEAGERRGVDVYTATNRYPKKHVMQLPKAPDQFDIASAPCSGLRPENFWFSPGTGRWEKKGCGGCGRCSDCLCVYTEELWQTIRPELRND</sequence>
<reference evidence="1" key="1">
    <citation type="journal article" date="2021" name="Nat. Commun.">
        <title>Genetic determinants of endophytism in the Arabidopsis root mycobiome.</title>
        <authorList>
            <person name="Mesny F."/>
            <person name="Miyauchi S."/>
            <person name="Thiergart T."/>
            <person name="Pickel B."/>
            <person name="Atanasova L."/>
            <person name="Karlsson M."/>
            <person name="Huettel B."/>
            <person name="Barry K.W."/>
            <person name="Haridas S."/>
            <person name="Chen C."/>
            <person name="Bauer D."/>
            <person name="Andreopoulos W."/>
            <person name="Pangilinan J."/>
            <person name="LaButti K."/>
            <person name="Riley R."/>
            <person name="Lipzen A."/>
            <person name="Clum A."/>
            <person name="Drula E."/>
            <person name="Henrissat B."/>
            <person name="Kohler A."/>
            <person name="Grigoriev I.V."/>
            <person name="Martin F.M."/>
            <person name="Hacquard S."/>
        </authorList>
    </citation>
    <scope>NUCLEOTIDE SEQUENCE</scope>
    <source>
        <strain evidence="1">MPI-CAGE-AT-0147</strain>
    </source>
</reference>
<dbReference type="OrthoDB" id="3644718at2759"/>
<dbReference type="EMBL" id="JAGMUV010000003">
    <property type="protein sequence ID" value="KAH7165334.1"/>
    <property type="molecule type" value="Genomic_DNA"/>
</dbReference>
<evidence type="ECO:0000313" key="1">
    <source>
        <dbReference type="EMBL" id="KAH7165334.1"/>
    </source>
</evidence>
<gene>
    <name evidence="1" type="ORF">EDB81DRAFT_778995</name>
</gene>
<comment type="caution">
    <text evidence="1">The sequence shown here is derived from an EMBL/GenBank/DDBJ whole genome shotgun (WGS) entry which is preliminary data.</text>
</comment>
<evidence type="ECO:0008006" key="3">
    <source>
        <dbReference type="Google" id="ProtNLM"/>
    </source>
</evidence>
<keyword evidence="2" id="KW-1185">Reference proteome</keyword>
<accession>A0A9P9FK31</accession>